<comment type="catalytic activity">
    <reaction evidence="39">
        <text>5-(9Z-hexadecenoyloxy)-octadecanoate + H2O = 5-hydroxy-octadecanoate + (9Z)-hexadecenoate + H(+)</text>
        <dbReference type="Rhea" id="RHEA:52092"/>
        <dbReference type="ChEBI" id="CHEBI:15377"/>
        <dbReference type="ChEBI" id="CHEBI:15378"/>
        <dbReference type="ChEBI" id="CHEBI:32372"/>
        <dbReference type="ChEBI" id="CHEBI:136369"/>
        <dbReference type="ChEBI" id="CHEBI:136370"/>
    </reaction>
    <physiologicalReaction direction="left-to-right" evidence="39">
        <dbReference type="Rhea" id="RHEA:52093"/>
    </physiologicalReaction>
</comment>
<comment type="catalytic activity">
    <reaction evidence="34">
        <text>1,2,3-trioctanoylglycerol + H2O = dioctanoylglycerol + octanoate + H(+)</text>
        <dbReference type="Rhea" id="RHEA:47864"/>
        <dbReference type="ChEBI" id="CHEBI:15377"/>
        <dbReference type="ChEBI" id="CHEBI:15378"/>
        <dbReference type="ChEBI" id="CHEBI:25646"/>
        <dbReference type="ChEBI" id="CHEBI:76978"/>
        <dbReference type="ChEBI" id="CHEBI:88066"/>
    </reaction>
    <physiologicalReaction direction="left-to-right" evidence="34">
        <dbReference type="Rhea" id="RHEA:47865"/>
    </physiologicalReaction>
</comment>
<dbReference type="FunFam" id="3.40.50.1820:FF:000100">
    <property type="entry name" value="Carboxylic ester hydrolase"/>
    <property type="match status" value="1"/>
</dbReference>
<evidence type="ECO:0000256" key="46">
    <source>
        <dbReference type="ARBA" id="ARBA00080674"/>
    </source>
</evidence>
<dbReference type="CDD" id="cd00312">
    <property type="entry name" value="Esterase_lipase"/>
    <property type="match status" value="1"/>
</dbReference>
<comment type="catalytic activity">
    <reaction evidence="33">
        <text>9-octadecanoyloxy-octadecanoate + H2O = 9-hydroxy-octadecanoate + octadecanoate + H(+)</text>
        <dbReference type="Rhea" id="RHEA:52096"/>
        <dbReference type="ChEBI" id="CHEBI:15377"/>
        <dbReference type="ChEBI" id="CHEBI:15378"/>
        <dbReference type="ChEBI" id="CHEBI:25629"/>
        <dbReference type="ChEBI" id="CHEBI:136286"/>
        <dbReference type="ChEBI" id="CHEBI:136373"/>
    </reaction>
    <physiologicalReaction direction="left-to-right" evidence="33">
        <dbReference type="Rhea" id="RHEA:52097"/>
    </physiologicalReaction>
</comment>
<accession>M7C2L1</accession>
<dbReference type="Pfam" id="PF09734">
    <property type="entry name" value="Tau95"/>
    <property type="match status" value="1"/>
</dbReference>
<evidence type="ECO:0000256" key="17">
    <source>
        <dbReference type="ARBA" id="ARBA00023157"/>
    </source>
</evidence>
<comment type="catalytic activity">
    <reaction evidence="21">
        <text>a triacylglycerol + H2O = a diacylglycerol + a fatty acid + H(+)</text>
        <dbReference type="Rhea" id="RHEA:12044"/>
        <dbReference type="ChEBI" id="CHEBI:15377"/>
        <dbReference type="ChEBI" id="CHEBI:15378"/>
        <dbReference type="ChEBI" id="CHEBI:17855"/>
        <dbReference type="ChEBI" id="CHEBI:18035"/>
        <dbReference type="ChEBI" id="CHEBI:28868"/>
        <dbReference type="EC" id="3.1.1.3"/>
    </reaction>
    <physiologicalReaction direction="left-to-right" evidence="21">
        <dbReference type="Rhea" id="RHEA:12045"/>
    </physiologicalReaction>
</comment>
<keyword evidence="8" id="KW-0732">Signal</keyword>
<keyword evidence="20" id="KW-0539">Nucleus</keyword>
<evidence type="ECO:0000256" key="19">
    <source>
        <dbReference type="ARBA" id="ARBA00023180"/>
    </source>
</evidence>
<comment type="catalytic activity">
    <reaction evidence="22">
        <text>a butanoate ester + H2O = an aliphatic alcohol + butanoate + H(+)</text>
        <dbReference type="Rhea" id="RHEA:47348"/>
        <dbReference type="ChEBI" id="CHEBI:2571"/>
        <dbReference type="ChEBI" id="CHEBI:15377"/>
        <dbReference type="ChEBI" id="CHEBI:15378"/>
        <dbReference type="ChEBI" id="CHEBI:17968"/>
        <dbReference type="ChEBI" id="CHEBI:50477"/>
    </reaction>
    <physiologicalReaction direction="left-to-right" evidence="22">
        <dbReference type="Rhea" id="RHEA:47349"/>
    </physiologicalReaction>
</comment>
<evidence type="ECO:0000256" key="49">
    <source>
        <dbReference type="SAM" id="MobiDB-lite"/>
    </source>
</evidence>
<evidence type="ECO:0000256" key="20">
    <source>
        <dbReference type="ARBA" id="ARBA00023242"/>
    </source>
</evidence>
<dbReference type="InterPro" id="IPR013087">
    <property type="entry name" value="Znf_C2H2_type"/>
</dbReference>
<evidence type="ECO:0000256" key="31">
    <source>
        <dbReference type="ARBA" id="ARBA00048701"/>
    </source>
</evidence>
<reference evidence="52" key="1">
    <citation type="journal article" date="2013" name="Nat. Genet.">
        <title>The draft genomes of soft-shell turtle and green sea turtle yield insights into the development and evolution of the turtle-specific body plan.</title>
        <authorList>
            <person name="Wang Z."/>
            <person name="Pascual-Anaya J."/>
            <person name="Zadissa A."/>
            <person name="Li W."/>
            <person name="Niimura Y."/>
            <person name="Huang Z."/>
            <person name="Li C."/>
            <person name="White S."/>
            <person name="Xiong Z."/>
            <person name="Fang D."/>
            <person name="Wang B."/>
            <person name="Ming Y."/>
            <person name="Chen Y."/>
            <person name="Zheng Y."/>
            <person name="Kuraku S."/>
            <person name="Pignatelli M."/>
            <person name="Herrero J."/>
            <person name="Beal K."/>
            <person name="Nozawa M."/>
            <person name="Li Q."/>
            <person name="Wang J."/>
            <person name="Zhang H."/>
            <person name="Yu L."/>
            <person name="Shigenobu S."/>
            <person name="Wang J."/>
            <person name="Liu J."/>
            <person name="Flicek P."/>
            <person name="Searle S."/>
            <person name="Wang J."/>
            <person name="Kuratani S."/>
            <person name="Yin Y."/>
            <person name="Aken B."/>
            <person name="Zhang G."/>
            <person name="Irie N."/>
        </authorList>
    </citation>
    <scope>NUCLEOTIDE SEQUENCE [LARGE SCALE GENOMIC DNA]</scope>
</reference>
<dbReference type="InterPro" id="IPR019819">
    <property type="entry name" value="Carboxylesterase_B_CS"/>
</dbReference>
<keyword evidence="9" id="KW-0677">Repeat</keyword>
<dbReference type="FunFam" id="3.30.160.60:FF:000208">
    <property type="entry name" value="zinc finger protein Gfi-1b"/>
    <property type="match status" value="1"/>
</dbReference>
<sequence length="1232" mass="139609">MPRSFLVKSKKAHTYHQHHSVEEDLPVSTWDPIPSLCLETSVPALQVKGCSNSTSTPTFYKPRFSWDAFHSPYSYRQMSSSMQSALLERSVSLYGSHLLPSSEPPIDYSMRYSPDMETYHCVKCNKVFSTPHGLEVHVRRSHSGMRPFACDVCGKTFGHAVSLEQHTNVHSQERSFECKMCGKTFKRSSTLSTHLLIHSDTRPYPCQYCGKRFHQKSDMKKHTYIHTGEKPHKCQVCGKAFSQSSNLITHSRKHTGFKPFSCELCAKGFQRKVDLRRHRETQHSLNTDEGNKKPCSDSPTDKKDMMQVENSFTARRKGAKSCSQLPQGMSDFQYLAMHSGPDSKQISMYDKVLMLKPEKEEFFNRELPLYIPPPIFSRLDTPIDYFYRPDVQHRDGYNNPQVSCENLIGLSRARRPHNAIFVNFDDDDIPTKPLEPAVQTWKKVCTNPVDKNVEEELRKLFEIRPVWSRNAVKANISVHPDKLKLLLPYLAYYMLTGPWRSLWVRYGYDPRKHPEAKIYQVLDFRIRCGMKYGYAPSDMPVKAKRSTYNYSLPITIKKPVSHTVSVQDLKHGLDTSNTSNAKKPASSRYKLKDSIYIFQEGDLPPYRQMFYQLCDLNVDSLQKIIHRNDGTEAECTERDGWCLQKTSDDLRDTMSLMIKQIIRSTRPEIKDLLGPIESFILHSPIPNQCKIVAWPILGVVYTEGGFVEGISEKLGLFGDYVDIFKGIPFAAPPKSFEDPQQHPGWDGTLKAKEYKNRCLQVTLTQTSTRGSEDCLYLNIWIPQDRKGVSTNLPVMIWIYGGGFLVGGGQGANFLANYLYDGQEIAVRGKVIVVTFNYRVGPLGFLSTGDASIPGNYGLKDQHMAIAWVKRNIKAFGGDPENITIFGESAGAASVSLQTLSPYNKGLIKRGISQSGVGLCPWAIQENPLFWATKVAEKVGCPTDNTTAMGNCLRVTDPQAVTLAYYLPMVNLQYPLVYYLSFIPVVDGDFLPDRPENLFANAADIDYIAGVNNMDGHFFAGFDMPAINRPLVKITADEVYNLVQGLTLQKGVQAANAAFSLYSQLWNDKPDQEVMKRTVVDLETDYLFLSPTQQALALHNANARNAKTYSYVFSQPSRMPVYPSWVGADHADDLQYVFGKPFSTPLGYWPKHRTVSKALIAYWTNFARTGDPNKGESTVPIGWIPYTQEESFYLEINSDINYDSVKQGLRASYVQFWNTTYQSLPDLSLPFLD</sequence>
<keyword evidence="18" id="KW-0804">Transcription</keyword>
<proteinExistence type="inferred from homology"/>
<comment type="catalytic activity">
    <reaction evidence="27">
        <text>cholesteryl (9Z-octadecenoate) + H2O = cholesterol + (9Z)-octadecenoate + H(+)</text>
        <dbReference type="Rhea" id="RHEA:33875"/>
        <dbReference type="ChEBI" id="CHEBI:15377"/>
        <dbReference type="ChEBI" id="CHEBI:15378"/>
        <dbReference type="ChEBI" id="CHEBI:16113"/>
        <dbReference type="ChEBI" id="CHEBI:30823"/>
        <dbReference type="ChEBI" id="CHEBI:46898"/>
    </reaction>
    <physiologicalReaction direction="left-to-right" evidence="27">
        <dbReference type="Rhea" id="RHEA:33876"/>
    </physiologicalReaction>
</comment>
<keyword evidence="15" id="KW-0443">Lipid metabolism</keyword>
<feature type="domain" description="C2H2-type" evidence="50">
    <location>
        <begin position="260"/>
        <end position="288"/>
    </location>
</feature>
<evidence type="ECO:0000256" key="32">
    <source>
        <dbReference type="ARBA" id="ARBA00048800"/>
    </source>
</evidence>
<dbReference type="STRING" id="8469.M7C2L1"/>
<feature type="domain" description="C2H2-type" evidence="50">
    <location>
        <begin position="119"/>
        <end position="147"/>
    </location>
</feature>
<dbReference type="PROSITE" id="PS00122">
    <property type="entry name" value="CARBOXYLESTERASE_B_1"/>
    <property type="match status" value="1"/>
</dbReference>
<dbReference type="Proteomes" id="UP000031443">
    <property type="component" value="Unassembled WGS sequence"/>
</dbReference>
<comment type="catalytic activity">
    <reaction evidence="40">
        <text>a sterol ester + H2O = a sterol + a fatty acid + H(+)</text>
        <dbReference type="Rhea" id="RHEA:10100"/>
        <dbReference type="ChEBI" id="CHEBI:15377"/>
        <dbReference type="ChEBI" id="CHEBI:15378"/>
        <dbReference type="ChEBI" id="CHEBI:15889"/>
        <dbReference type="ChEBI" id="CHEBI:28868"/>
        <dbReference type="ChEBI" id="CHEBI:35915"/>
        <dbReference type="EC" id="3.1.1.13"/>
    </reaction>
    <physiologicalReaction direction="left-to-right" evidence="40">
        <dbReference type="Rhea" id="RHEA:10101"/>
    </physiologicalReaction>
</comment>
<keyword evidence="12" id="KW-0862">Zinc</keyword>
<dbReference type="GO" id="GO:0003677">
    <property type="term" value="F:DNA binding"/>
    <property type="evidence" value="ECO:0007669"/>
    <property type="project" value="UniProtKB-KW"/>
</dbReference>
<evidence type="ECO:0000256" key="2">
    <source>
        <dbReference type="ARBA" id="ARBA00004123"/>
    </source>
</evidence>
<organism evidence="51 52">
    <name type="scientific">Chelonia mydas</name>
    <name type="common">Green sea-turtle</name>
    <name type="synonym">Chelonia agassizi</name>
    <dbReference type="NCBI Taxonomy" id="8469"/>
    <lineage>
        <taxon>Eukaryota</taxon>
        <taxon>Metazoa</taxon>
        <taxon>Chordata</taxon>
        <taxon>Craniata</taxon>
        <taxon>Vertebrata</taxon>
        <taxon>Euteleostomi</taxon>
        <taxon>Archelosauria</taxon>
        <taxon>Testudinata</taxon>
        <taxon>Testudines</taxon>
        <taxon>Cryptodira</taxon>
        <taxon>Durocryptodira</taxon>
        <taxon>Americhelydia</taxon>
        <taxon>Chelonioidea</taxon>
        <taxon>Cheloniidae</taxon>
        <taxon>Chelonia</taxon>
    </lineage>
</organism>
<comment type="catalytic activity">
    <reaction evidence="31">
        <text>12-(9Z-octadecenoyloxy)-octadecanoate + H2O = 12-hydroxyoctadecanoate + (9Z)-octadecenoate + H(+)</text>
        <dbReference type="Rhea" id="RHEA:52060"/>
        <dbReference type="ChEBI" id="CHEBI:15377"/>
        <dbReference type="ChEBI" id="CHEBI:15378"/>
        <dbReference type="ChEBI" id="CHEBI:30823"/>
        <dbReference type="ChEBI" id="CHEBI:84201"/>
        <dbReference type="ChEBI" id="CHEBI:136302"/>
    </reaction>
    <physiologicalReaction direction="left-to-right" evidence="31">
        <dbReference type="Rhea" id="RHEA:52061"/>
    </physiologicalReaction>
</comment>
<dbReference type="InterPro" id="IPR051093">
    <property type="entry name" value="Neuroligin/BSAL"/>
</dbReference>
<comment type="catalytic activity">
    <reaction evidence="26">
        <text>13-octadecanoyloxy-octadecanoate + H2O = 13-hydroxy-octadecanoate + octadecanoate + H(+)</text>
        <dbReference type="Rhea" id="RHEA:52084"/>
        <dbReference type="ChEBI" id="CHEBI:15377"/>
        <dbReference type="ChEBI" id="CHEBI:15378"/>
        <dbReference type="ChEBI" id="CHEBI:25629"/>
        <dbReference type="ChEBI" id="CHEBI:136304"/>
        <dbReference type="ChEBI" id="CHEBI:136335"/>
    </reaction>
    <physiologicalReaction direction="left-to-right" evidence="26">
        <dbReference type="Rhea" id="RHEA:52085"/>
    </physiologicalReaction>
</comment>
<evidence type="ECO:0000256" key="9">
    <source>
        <dbReference type="ARBA" id="ARBA00022737"/>
    </source>
</evidence>
<evidence type="ECO:0000256" key="39">
    <source>
        <dbReference type="ARBA" id="ARBA00052473"/>
    </source>
</evidence>
<evidence type="ECO:0000256" key="13">
    <source>
        <dbReference type="ARBA" id="ARBA00022963"/>
    </source>
</evidence>
<feature type="compositionally biased region" description="Basic and acidic residues" evidence="49">
    <location>
        <begin position="289"/>
        <end position="304"/>
    </location>
</feature>
<evidence type="ECO:0000256" key="40">
    <source>
        <dbReference type="ARBA" id="ARBA00053019"/>
    </source>
</evidence>
<dbReference type="EMBL" id="KB532021">
    <property type="protein sequence ID" value="EMP34652.1"/>
    <property type="molecule type" value="Genomic_DNA"/>
</dbReference>
<evidence type="ECO:0000256" key="47">
    <source>
        <dbReference type="ARBA" id="ARBA00082326"/>
    </source>
</evidence>
<dbReference type="InterPro" id="IPR002018">
    <property type="entry name" value="CarbesteraseB"/>
</dbReference>
<comment type="catalytic activity">
    <reaction evidence="1">
        <text>9-(9Z-hexadecenoyloxy)-octadecanoate + H2O = (9Z)-hexadecenoate + 9-hydroxy-octadecanoate + H(+)</text>
        <dbReference type="Rhea" id="RHEA:52068"/>
        <dbReference type="ChEBI" id="CHEBI:15377"/>
        <dbReference type="ChEBI" id="CHEBI:15378"/>
        <dbReference type="ChEBI" id="CHEBI:32372"/>
        <dbReference type="ChEBI" id="CHEBI:136286"/>
        <dbReference type="ChEBI" id="CHEBI:136309"/>
    </reaction>
    <physiologicalReaction direction="left-to-right" evidence="1">
        <dbReference type="Rhea" id="RHEA:52069"/>
    </physiologicalReaction>
</comment>
<evidence type="ECO:0000256" key="15">
    <source>
        <dbReference type="ARBA" id="ARBA00023098"/>
    </source>
</evidence>
<feature type="domain" description="C2H2-type" evidence="50">
    <location>
        <begin position="148"/>
        <end position="175"/>
    </location>
</feature>
<comment type="catalytic activity">
    <reaction evidence="30">
        <text>12-octadecanoyloxy-octadecanoate + H2O = 12-hydroxyoctadecanoate + octadecanoate + H(+)</text>
        <dbReference type="Rhea" id="RHEA:52080"/>
        <dbReference type="ChEBI" id="CHEBI:15377"/>
        <dbReference type="ChEBI" id="CHEBI:15378"/>
        <dbReference type="ChEBI" id="CHEBI:25629"/>
        <dbReference type="ChEBI" id="CHEBI:84201"/>
        <dbReference type="ChEBI" id="CHEBI:136330"/>
    </reaction>
    <physiologicalReaction direction="left-to-right" evidence="30">
        <dbReference type="Rhea" id="RHEA:52081"/>
    </physiologicalReaction>
</comment>
<comment type="catalytic activity">
    <reaction evidence="32">
        <text>9-(9Z-octadecenoyloxy)-octadecanoate + H2O = 9-hydroxy-octadecanoate + (9Z)-octadecenoate + H(+)</text>
        <dbReference type="Rhea" id="RHEA:52048"/>
        <dbReference type="ChEBI" id="CHEBI:15377"/>
        <dbReference type="ChEBI" id="CHEBI:15378"/>
        <dbReference type="ChEBI" id="CHEBI:30823"/>
        <dbReference type="ChEBI" id="CHEBI:136282"/>
        <dbReference type="ChEBI" id="CHEBI:136286"/>
    </reaction>
    <physiologicalReaction direction="left-to-right" evidence="32">
        <dbReference type="Rhea" id="RHEA:52049"/>
    </physiologicalReaction>
</comment>
<evidence type="ECO:0000256" key="18">
    <source>
        <dbReference type="ARBA" id="ARBA00023163"/>
    </source>
</evidence>
<evidence type="ECO:0000256" key="16">
    <source>
        <dbReference type="ARBA" id="ARBA00023125"/>
    </source>
</evidence>
<keyword evidence="5" id="KW-0719">Serine esterase</keyword>
<evidence type="ECO:0000256" key="30">
    <source>
        <dbReference type="ARBA" id="ARBA00048680"/>
    </source>
</evidence>
<comment type="catalytic activity">
    <reaction evidence="35">
        <text>13-(9Z-octadecenoyloxy)-octadecanoate + H2O = 13-hydroxy-octadecanoate + (9Z)-octadecenoate + H(+)</text>
        <dbReference type="Rhea" id="RHEA:52064"/>
        <dbReference type="ChEBI" id="CHEBI:15377"/>
        <dbReference type="ChEBI" id="CHEBI:15378"/>
        <dbReference type="ChEBI" id="CHEBI:30823"/>
        <dbReference type="ChEBI" id="CHEBI:136303"/>
        <dbReference type="ChEBI" id="CHEBI:136304"/>
    </reaction>
    <physiologicalReaction direction="left-to-right" evidence="35">
        <dbReference type="Rhea" id="RHEA:52065"/>
    </physiologicalReaction>
</comment>
<dbReference type="FunFam" id="3.30.160.60:FF:000432">
    <property type="entry name" value="zinc finger protein Gfi-1b isoform X1"/>
    <property type="match status" value="1"/>
</dbReference>
<evidence type="ECO:0000256" key="36">
    <source>
        <dbReference type="ARBA" id="ARBA00049322"/>
    </source>
</evidence>
<dbReference type="SUPFAM" id="SSF53474">
    <property type="entry name" value="alpha/beta-Hydrolases"/>
    <property type="match status" value="1"/>
</dbReference>
<evidence type="ECO:0000256" key="45">
    <source>
        <dbReference type="ARBA" id="ARBA00078987"/>
    </source>
</evidence>
<dbReference type="InterPro" id="IPR019136">
    <property type="entry name" value="TF_IIIC_su-5_HTH"/>
</dbReference>
<evidence type="ECO:0000256" key="48">
    <source>
        <dbReference type="PROSITE-ProRule" id="PRU00042"/>
    </source>
</evidence>
<dbReference type="Pfam" id="PF00096">
    <property type="entry name" value="zf-C2H2"/>
    <property type="match status" value="5"/>
</dbReference>
<comment type="similarity">
    <text evidence="4">Belongs to the type-B carboxylesterase/lipase family.</text>
</comment>
<keyword evidence="16" id="KW-0238">DNA-binding</keyword>
<dbReference type="SMART" id="SM00355">
    <property type="entry name" value="ZnF_C2H2"/>
    <property type="match status" value="6"/>
</dbReference>
<comment type="catalytic activity">
    <reaction evidence="36">
        <text>13-(9Z-hexadecenoyloxy)-octadecanoate + H2O = 13-hydroxy-octadecanoate + (9Z)-hexadecenoate + H(+)</text>
        <dbReference type="Rhea" id="RHEA:52076"/>
        <dbReference type="ChEBI" id="CHEBI:15377"/>
        <dbReference type="ChEBI" id="CHEBI:15378"/>
        <dbReference type="ChEBI" id="CHEBI:32372"/>
        <dbReference type="ChEBI" id="CHEBI:136304"/>
        <dbReference type="ChEBI" id="CHEBI:136315"/>
    </reaction>
    <physiologicalReaction direction="left-to-right" evidence="36">
        <dbReference type="Rhea" id="RHEA:52077"/>
    </physiologicalReaction>
</comment>
<keyword evidence="52" id="KW-1185">Reference proteome</keyword>
<evidence type="ECO:0000256" key="21">
    <source>
        <dbReference type="ARBA" id="ARBA00023369"/>
    </source>
</evidence>
<dbReference type="PROSITE" id="PS50157">
    <property type="entry name" value="ZINC_FINGER_C2H2_2"/>
    <property type="match status" value="6"/>
</dbReference>
<evidence type="ECO:0000256" key="28">
    <source>
        <dbReference type="ARBA" id="ARBA00047863"/>
    </source>
</evidence>
<evidence type="ECO:0000256" key="41">
    <source>
        <dbReference type="ARBA" id="ARBA00064516"/>
    </source>
</evidence>
<gene>
    <name evidence="51" type="ORF">UY3_08229</name>
</gene>
<dbReference type="FunFam" id="3.30.160.60:FF:000148">
    <property type="entry name" value="zinc finger protein Gfi-1"/>
    <property type="match status" value="1"/>
</dbReference>
<dbReference type="Gene3D" id="3.30.160.60">
    <property type="entry name" value="Classic Zinc Finger"/>
    <property type="match status" value="6"/>
</dbReference>
<evidence type="ECO:0000256" key="27">
    <source>
        <dbReference type="ARBA" id="ARBA00047653"/>
    </source>
</evidence>
<evidence type="ECO:0000256" key="10">
    <source>
        <dbReference type="ARBA" id="ARBA00022771"/>
    </source>
</evidence>
<evidence type="ECO:0000256" key="34">
    <source>
        <dbReference type="ARBA" id="ARBA00049290"/>
    </source>
</evidence>
<dbReference type="GO" id="GO:0005634">
    <property type="term" value="C:nucleus"/>
    <property type="evidence" value="ECO:0007669"/>
    <property type="project" value="UniProtKB-SubCell"/>
</dbReference>
<keyword evidence="17" id="KW-1015">Disulfide bond</keyword>
<dbReference type="GO" id="GO:0004806">
    <property type="term" value="F:triacylglycerol lipase activity"/>
    <property type="evidence" value="ECO:0007669"/>
    <property type="project" value="UniProtKB-EC"/>
</dbReference>
<protein>
    <recommendedName>
        <fullName evidence="43">Bile salt-activated lipase</fullName>
        <ecNumber evidence="23">3.1.1.13</ecNumber>
        <ecNumber evidence="42">3.1.1.6</ecNumber>
    </recommendedName>
    <alternativeName>
        <fullName evidence="45">Bile salt-stimulated lipase</fullName>
    </alternativeName>
    <alternativeName>
        <fullName evidence="46">Carboxyl ester lipase</fullName>
    </alternativeName>
    <alternativeName>
        <fullName evidence="44">Cholesterol esterase</fullName>
    </alternativeName>
    <alternativeName>
        <fullName evidence="47">Pancreatic lysophospholipase</fullName>
    </alternativeName>
    <alternativeName>
        <fullName evidence="24">Sterol esterase</fullName>
    </alternativeName>
</protein>
<evidence type="ECO:0000256" key="5">
    <source>
        <dbReference type="ARBA" id="ARBA00022487"/>
    </source>
</evidence>
<dbReference type="EC" id="3.1.1.13" evidence="23"/>
<evidence type="ECO:0000256" key="44">
    <source>
        <dbReference type="ARBA" id="ARBA00075760"/>
    </source>
</evidence>
<feature type="domain" description="C2H2-type" evidence="50">
    <location>
        <begin position="204"/>
        <end position="231"/>
    </location>
</feature>
<dbReference type="GO" id="GO:0004771">
    <property type="term" value="F:sterol ester esterase activity"/>
    <property type="evidence" value="ECO:0007669"/>
    <property type="project" value="UniProtKB-EC"/>
</dbReference>
<dbReference type="GO" id="GO:0005576">
    <property type="term" value="C:extracellular region"/>
    <property type="evidence" value="ECO:0007669"/>
    <property type="project" value="UniProtKB-SubCell"/>
</dbReference>
<feature type="domain" description="C2H2-type" evidence="50">
    <location>
        <begin position="232"/>
        <end position="259"/>
    </location>
</feature>
<evidence type="ECO:0000256" key="1">
    <source>
        <dbReference type="ARBA" id="ARBA00000923"/>
    </source>
</evidence>
<comment type="catalytic activity">
    <reaction evidence="38">
        <text>an acetyl ester + H2O = an aliphatic alcohol + acetate + H(+)</text>
        <dbReference type="Rhea" id="RHEA:12957"/>
        <dbReference type="ChEBI" id="CHEBI:2571"/>
        <dbReference type="ChEBI" id="CHEBI:15377"/>
        <dbReference type="ChEBI" id="CHEBI:15378"/>
        <dbReference type="ChEBI" id="CHEBI:30089"/>
        <dbReference type="ChEBI" id="CHEBI:47622"/>
        <dbReference type="EC" id="3.1.1.6"/>
    </reaction>
    <physiologicalReaction direction="left-to-right" evidence="38">
        <dbReference type="Rhea" id="RHEA:12958"/>
    </physiologicalReaction>
</comment>
<evidence type="ECO:0000256" key="33">
    <source>
        <dbReference type="ARBA" id="ARBA00049221"/>
    </source>
</evidence>
<evidence type="ECO:0000256" key="42">
    <source>
        <dbReference type="ARBA" id="ARBA00067090"/>
    </source>
</evidence>
<dbReference type="ESTHER" id="chemy-m7c2l1">
    <property type="family name" value="Cholesterol_esterase"/>
</dbReference>
<feature type="domain" description="C2H2-type" evidence="50">
    <location>
        <begin position="176"/>
        <end position="203"/>
    </location>
</feature>
<dbReference type="SUPFAM" id="SSF57667">
    <property type="entry name" value="beta-beta-alpha zinc fingers"/>
    <property type="match status" value="3"/>
</dbReference>
<evidence type="ECO:0000256" key="24">
    <source>
        <dbReference type="ARBA" id="ARBA00042120"/>
    </source>
</evidence>
<keyword evidence="10 48" id="KW-0863">Zinc-finger</keyword>
<evidence type="ECO:0000256" key="3">
    <source>
        <dbReference type="ARBA" id="ARBA00004613"/>
    </source>
</evidence>
<evidence type="ECO:0000256" key="35">
    <source>
        <dbReference type="ARBA" id="ARBA00049296"/>
    </source>
</evidence>
<evidence type="ECO:0000256" key="22">
    <source>
        <dbReference type="ARBA" id="ARBA00033629"/>
    </source>
</evidence>
<evidence type="ECO:0000256" key="29">
    <source>
        <dbReference type="ARBA" id="ARBA00048386"/>
    </source>
</evidence>
<dbReference type="AlphaFoldDB" id="M7C2L1"/>
<dbReference type="GO" id="GO:0008126">
    <property type="term" value="F:acetylesterase activity"/>
    <property type="evidence" value="ECO:0007669"/>
    <property type="project" value="UniProtKB-EC"/>
</dbReference>
<dbReference type="PROSITE" id="PS00941">
    <property type="entry name" value="CARBOXYLESTERASE_B_2"/>
    <property type="match status" value="1"/>
</dbReference>
<evidence type="ECO:0000256" key="38">
    <source>
        <dbReference type="ARBA" id="ARBA00051791"/>
    </source>
</evidence>
<name>M7C2L1_CHEMY</name>
<dbReference type="PANTHER" id="PTHR43903">
    <property type="entry name" value="NEUROLIGIN"/>
    <property type="match status" value="1"/>
</dbReference>
<dbReference type="GO" id="GO:0008270">
    <property type="term" value="F:zinc ion binding"/>
    <property type="evidence" value="ECO:0007669"/>
    <property type="project" value="UniProtKB-KW"/>
</dbReference>
<comment type="catalytic activity">
    <reaction evidence="25">
        <text>12-hexadecanoyloxy-octadecanoate + H2O = 12-hydroxyoctadecanoate + hexadecanoate + H(+)</text>
        <dbReference type="Rhea" id="RHEA:52056"/>
        <dbReference type="ChEBI" id="CHEBI:7896"/>
        <dbReference type="ChEBI" id="CHEBI:15377"/>
        <dbReference type="ChEBI" id="CHEBI:15378"/>
        <dbReference type="ChEBI" id="CHEBI:83677"/>
        <dbReference type="ChEBI" id="CHEBI:84201"/>
    </reaction>
    <physiologicalReaction direction="left-to-right" evidence="25">
        <dbReference type="Rhea" id="RHEA:52057"/>
    </physiologicalReaction>
</comment>
<dbReference type="Gene3D" id="3.40.50.1820">
    <property type="entry name" value="alpha/beta hydrolase"/>
    <property type="match status" value="1"/>
</dbReference>
<dbReference type="InterPro" id="IPR019826">
    <property type="entry name" value="Carboxylesterase_B_AS"/>
</dbReference>
<evidence type="ECO:0000256" key="7">
    <source>
        <dbReference type="ARBA" id="ARBA00022723"/>
    </source>
</evidence>
<dbReference type="InterPro" id="IPR029058">
    <property type="entry name" value="AB_hydrolase_fold"/>
</dbReference>
<evidence type="ECO:0000256" key="4">
    <source>
        <dbReference type="ARBA" id="ARBA00005964"/>
    </source>
</evidence>
<dbReference type="InterPro" id="IPR036236">
    <property type="entry name" value="Znf_C2H2_sf"/>
</dbReference>
<keyword evidence="11" id="KW-0378">Hydrolase</keyword>
<evidence type="ECO:0000256" key="8">
    <source>
        <dbReference type="ARBA" id="ARBA00022729"/>
    </source>
</evidence>
<evidence type="ECO:0000256" key="25">
    <source>
        <dbReference type="ARBA" id="ARBA00047368"/>
    </source>
</evidence>
<evidence type="ECO:0000256" key="12">
    <source>
        <dbReference type="ARBA" id="ARBA00022833"/>
    </source>
</evidence>
<evidence type="ECO:0000256" key="23">
    <source>
        <dbReference type="ARBA" id="ARBA00039150"/>
    </source>
</evidence>
<dbReference type="GO" id="GO:0016042">
    <property type="term" value="P:lipid catabolic process"/>
    <property type="evidence" value="ECO:0007669"/>
    <property type="project" value="UniProtKB-KW"/>
</dbReference>
<dbReference type="EC" id="3.1.1.6" evidence="42"/>
<dbReference type="FunFam" id="3.30.160.60:FF:000245">
    <property type="entry name" value="zinc finger protein Gfi-1"/>
    <property type="match status" value="1"/>
</dbReference>
<evidence type="ECO:0000259" key="50">
    <source>
        <dbReference type="PROSITE" id="PS50157"/>
    </source>
</evidence>
<keyword evidence="7" id="KW-0479">Metal-binding</keyword>
<keyword evidence="13" id="KW-0442">Lipid degradation</keyword>
<comment type="catalytic activity">
    <reaction evidence="37">
        <text>12-(9Z-hexadecenoyloxy)-octadecanoate + H2O = 12-hydroxyoctadecanoate + (9Z)-hexadecenoate + H(+)</text>
        <dbReference type="Rhea" id="RHEA:52072"/>
        <dbReference type="ChEBI" id="CHEBI:15377"/>
        <dbReference type="ChEBI" id="CHEBI:15378"/>
        <dbReference type="ChEBI" id="CHEBI:32372"/>
        <dbReference type="ChEBI" id="CHEBI:84201"/>
        <dbReference type="ChEBI" id="CHEBI:136312"/>
    </reaction>
    <physiologicalReaction direction="left-to-right" evidence="37">
        <dbReference type="Rhea" id="RHEA:52073"/>
    </physiologicalReaction>
</comment>
<evidence type="ECO:0000256" key="6">
    <source>
        <dbReference type="ARBA" id="ARBA00022525"/>
    </source>
</evidence>
<keyword evidence="6" id="KW-0964">Secreted</keyword>
<comment type="catalytic activity">
    <reaction evidence="29">
        <text>1,2,3-tri-(9Z-octadecenoyl)-glycerol + H2O = di-(9Z)-octadecenoylglycerol + (9Z)-octadecenoate + H(+)</text>
        <dbReference type="Rhea" id="RHEA:38575"/>
        <dbReference type="ChEBI" id="CHEBI:15377"/>
        <dbReference type="ChEBI" id="CHEBI:15378"/>
        <dbReference type="ChEBI" id="CHEBI:30823"/>
        <dbReference type="ChEBI" id="CHEBI:53753"/>
        <dbReference type="ChEBI" id="CHEBI:75945"/>
    </reaction>
    <physiologicalReaction direction="left-to-right" evidence="29">
        <dbReference type="Rhea" id="RHEA:38576"/>
    </physiologicalReaction>
</comment>
<dbReference type="PROSITE" id="PS00028">
    <property type="entry name" value="ZINC_FINGER_C2H2_1"/>
    <property type="match status" value="6"/>
</dbReference>
<comment type="subcellular location">
    <subcellularLocation>
        <location evidence="2">Nucleus</location>
    </subcellularLocation>
    <subcellularLocation>
        <location evidence="3">Secreted</location>
    </subcellularLocation>
</comment>
<comment type="catalytic activity">
    <reaction evidence="28">
        <text>9-hexadecanoyloxy-octadecanoate + H2O = 9-hydroxy-octadecanoate + hexadecanoate + H(+)</text>
        <dbReference type="Rhea" id="RHEA:52052"/>
        <dbReference type="ChEBI" id="CHEBI:7896"/>
        <dbReference type="ChEBI" id="CHEBI:15377"/>
        <dbReference type="ChEBI" id="CHEBI:15378"/>
        <dbReference type="ChEBI" id="CHEBI:83670"/>
        <dbReference type="ChEBI" id="CHEBI:136286"/>
    </reaction>
    <physiologicalReaction direction="left-to-right" evidence="28">
        <dbReference type="Rhea" id="RHEA:52053"/>
    </physiologicalReaction>
</comment>
<dbReference type="FunFam" id="3.30.160.60:FF:000489">
    <property type="entry name" value="Zinc finger protein Gfi-1"/>
    <property type="match status" value="1"/>
</dbReference>
<evidence type="ECO:0000313" key="51">
    <source>
        <dbReference type="EMBL" id="EMP34652.1"/>
    </source>
</evidence>
<dbReference type="Pfam" id="PF00135">
    <property type="entry name" value="COesterase"/>
    <property type="match status" value="1"/>
</dbReference>
<keyword evidence="14" id="KW-0805">Transcription regulation</keyword>
<dbReference type="eggNOG" id="KOG1516">
    <property type="taxonomic scope" value="Eukaryota"/>
</dbReference>
<feature type="region of interest" description="Disordered" evidence="49">
    <location>
        <begin position="278"/>
        <end position="304"/>
    </location>
</feature>
<evidence type="ECO:0000313" key="52">
    <source>
        <dbReference type="Proteomes" id="UP000031443"/>
    </source>
</evidence>
<keyword evidence="19" id="KW-0325">Glycoprotein</keyword>
<evidence type="ECO:0000256" key="26">
    <source>
        <dbReference type="ARBA" id="ARBA00047427"/>
    </source>
</evidence>
<evidence type="ECO:0000256" key="43">
    <source>
        <dbReference type="ARBA" id="ARBA00070864"/>
    </source>
</evidence>
<dbReference type="FunFam" id="3.30.160.60:FF:001397">
    <property type="entry name" value="Datilografo, isoform A"/>
    <property type="match status" value="1"/>
</dbReference>
<comment type="subunit">
    <text evidence="41">Interacts with CLC.</text>
</comment>
<evidence type="ECO:0000256" key="14">
    <source>
        <dbReference type="ARBA" id="ARBA00023015"/>
    </source>
</evidence>
<evidence type="ECO:0000256" key="11">
    <source>
        <dbReference type="ARBA" id="ARBA00022801"/>
    </source>
</evidence>
<evidence type="ECO:0000256" key="37">
    <source>
        <dbReference type="ARBA" id="ARBA00049428"/>
    </source>
</evidence>